<organism evidence="1 2">
    <name type="scientific">Brassica cretica</name>
    <name type="common">Mustard</name>
    <dbReference type="NCBI Taxonomy" id="69181"/>
    <lineage>
        <taxon>Eukaryota</taxon>
        <taxon>Viridiplantae</taxon>
        <taxon>Streptophyta</taxon>
        <taxon>Embryophyta</taxon>
        <taxon>Tracheophyta</taxon>
        <taxon>Spermatophyta</taxon>
        <taxon>Magnoliopsida</taxon>
        <taxon>eudicotyledons</taxon>
        <taxon>Gunneridae</taxon>
        <taxon>Pentapetalae</taxon>
        <taxon>rosids</taxon>
        <taxon>malvids</taxon>
        <taxon>Brassicales</taxon>
        <taxon>Brassicaceae</taxon>
        <taxon>Brassiceae</taxon>
        <taxon>Brassica</taxon>
    </lineage>
</organism>
<evidence type="ECO:0000313" key="2">
    <source>
        <dbReference type="Proteomes" id="UP000266723"/>
    </source>
</evidence>
<protein>
    <submittedName>
        <fullName evidence="1">Uncharacterized protein</fullName>
    </submittedName>
</protein>
<dbReference type="EMBL" id="QGKV02000649">
    <property type="protein sequence ID" value="KAF3582741.1"/>
    <property type="molecule type" value="Genomic_DNA"/>
</dbReference>
<proteinExistence type="predicted"/>
<dbReference type="Proteomes" id="UP000266723">
    <property type="component" value="Unassembled WGS sequence"/>
</dbReference>
<reference evidence="1 2" key="1">
    <citation type="journal article" date="2020" name="BMC Genomics">
        <title>Intraspecific diversification of the crop wild relative Brassica cretica Lam. using demographic model selection.</title>
        <authorList>
            <person name="Kioukis A."/>
            <person name="Michalopoulou V.A."/>
            <person name="Briers L."/>
            <person name="Pirintsos S."/>
            <person name="Studholme D.J."/>
            <person name="Pavlidis P."/>
            <person name="Sarris P.F."/>
        </authorList>
    </citation>
    <scope>NUCLEOTIDE SEQUENCE [LARGE SCALE GENOMIC DNA]</scope>
    <source>
        <strain evidence="2">cv. PFS-1207/04</strain>
    </source>
</reference>
<sequence length="82" mass="9345">MPPVLQRYTDVTEKLTRLDPVMLSATKDPLYASTGPGIWKVTGARKYLNEHNRTLIETTFSSPINCDEYSYVITKFNVYVNA</sequence>
<evidence type="ECO:0000313" key="1">
    <source>
        <dbReference type="EMBL" id="KAF3582741.1"/>
    </source>
</evidence>
<name>A0ABQ7DYZ7_BRACR</name>
<gene>
    <name evidence="1" type="ORF">DY000_02034120</name>
</gene>
<comment type="caution">
    <text evidence="1">The sequence shown here is derived from an EMBL/GenBank/DDBJ whole genome shotgun (WGS) entry which is preliminary data.</text>
</comment>
<keyword evidence="2" id="KW-1185">Reference proteome</keyword>
<accession>A0ABQ7DYZ7</accession>